<dbReference type="InterPro" id="IPR027417">
    <property type="entry name" value="P-loop_NTPase"/>
</dbReference>
<dbReference type="AlphaFoldDB" id="A0A4R6PSG9"/>
<dbReference type="GO" id="GO:0005524">
    <property type="term" value="F:ATP binding"/>
    <property type="evidence" value="ECO:0007669"/>
    <property type="project" value="InterPro"/>
</dbReference>
<feature type="region of interest" description="Disordered" evidence="2">
    <location>
        <begin position="1"/>
        <end position="21"/>
    </location>
</feature>
<organism evidence="4 5">
    <name type="scientific">Nocardia ignorata</name>
    <dbReference type="NCBI Taxonomy" id="145285"/>
    <lineage>
        <taxon>Bacteria</taxon>
        <taxon>Bacillati</taxon>
        <taxon>Actinomycetota</taxon>
        <taxon>Actinomycetes</taxon>
        <taxon>Mycobacteriales</taxon>
        <taxon>Nocardiaceae</taxon>
        <taxon>Nocardia</taxon>
    </lineage>
</organism>
<evidence type="ECO:0000259" key="3">
    <source>
        <dbReference type="PROSITE" id="PS50837"/>
    </source>
</evidence>
<sequence>MCQRFSGPGDPAHSREVVGHSGPATTIIGAVSTPIDQLREPSRETGEPFPWSAAIDSTYSTRDAIDALALAPFLRGEQPFARQAHLDRVHPDAPLRPEGSTILRSVFDDDSSAMLAAGAGWSLRAVRWAGGSATVEVTAASDELAVEVLARATEGAAQARDTSSTVEMGFWHMDVRRPARRRRQIVAPAWPEIRGNYTAPASAAFDRLMSLGSDDIRGRLVLLHGEPGTGKTTALRALARAWAPWCQVDCVVDPEELFSNPGYLMEVAAGADGDDEDGRWRLLVLEDCDELIRGEAKEAAGQKLSRLLNLTDGMLGSGRKVLFAITTNEDLSRLHPAVVRPGRCLAQLEVGRLSPEEATRWLVRQDHAATHFPDGATLAELVAHRDGGIQIRSTVERTTEVGMYL</sequence>
<dbReference type="Gene3D" id="3.40.50.300">
    <property type="entry name" value="P-loop containing nucleotide triphosphate hydrolases"/>
    <property type="match status" value="1"/>
</dbReference>
<dbReference type="InterPro" id="IPR045969">
    <property type="entry name" value="DUF5925"/>
</dbReference>
<dbReference type="SUPFAM" id="SSF52540">
    <property type="entry name" value="P-loop containing nucleoside triphosphate hydrolases"/>
    <property type="match status" value="1"/>
</dbReference>
<evidence type="ECO:0000313" key="4">
    <source>
        <dbReference type="EMBL" id="TDP40012.1"/>
    </source>
</evidence>
<proteinExistence type="inferred from homology"/>
<dbReference type="EMBL" id="SNXK01000002">
    <property type="protein sequence ID" value="TDP40012.1"/>
    <property type="molecule type" value="Genomic_DNA"/>
</dbReference>
<reference evidence="4 5" key="1">
    <citation type="submission" date="2019-03" db="EMBL/GenBank/DDBJ databases">
        <title>Genomic Encyclopedia of Type Strains, Phase IV (KMG-IV): sequencing the most valuable type-strain genomes for metagenomic binning, comparative biology and taxonomic classification.</title>
        <authorList>
            <person name="Goeker M."/>
        </authorList>
    </citation>
    <scope>NUCLEOTIDE SEQUENCE [LARGE SCALE GENOMIC DNA]</scope>
    <source>
        <strain evidence="4 5">DSM 44496</strain>
    </source>
</reference>
<comment type="caution">
    <text evidence="4">The sequence shown here is derived from an EMBL/GenBank/DDBJ whole genome shotgun (WGS) entry which is preliminary data.</text>
</comment>
<dbReference type="InterPro" id="IPR007111">
    <property type="entry name" value="NACHT_NTPase"/>
</dbReference>
<dbReference type="Proteomes" id="UP000295087">
    <property type="component" value="Unassembled WGS sequence"/>
</dbReference>
<dbReference type="SMART" id="SM00382">
    <property type="entry name" value="AAA"/>
    <property type="match status" value="1"/>
</dbReference>
<dbReference type="GO" id="GO:0016887">
    <property type="term" value="F:ATP hydrolysis activity"/>
    <property type="evidence" value="ECO:0007669"/>
    <property type="project" value="InterPro"/>
</dbReference>
<dbReference type="Pfam" id="PF00004">
    <property type="entry name" value="AAA"/>
    <property type="match status" value="1"/>
</dbReference>
<dbReference type="PANTHER" id="PTHR23070">
    <property type="entry name" value="BCS1 AAA-TYPE ATPASE"/>
    <property type="match status" value="1"/>
</dbReference>
<protein>
    <submittedName>
        <fullName evidence="4">ATPase family protein associated with various cellular activities (AAA)</fullName>
    </submittedName>
</protein>
<feature type="domain" description="NACHT" evidence="3">
    <location>
        <begin position="219"/>
        <end position="243"/>
    </location>
</feature>
<evidence type="ECO:0000313" key="5">
    <source>
        <dbReference type="Proteomes" id="UP000295087"/>
    </source>
</evidence>
<keyword evidence="5" id="KW-1185">Reference proteome</keyword>
<dbReference type="Pfam" id="PF19347">
    <property type="entry name" value="DUF5925"/>
    <property type="match status" value="1"/>
</dbReference>
<evidence type="ECO:0000256" key="1">
    <source>
        <dbReference type="ARBA" id="ARBA00007448"/>
    </source>
</evidence>
<evidence type="ECO:0000256" key="2">
    <source>
        <dbReference type="SAM" id="MobiDB-lite"/>
    </source>
</evidence>
<comment type="similarity">
    <text evidence="1">Belongs to the AAA ATPase family. BCS1 subfamily.</text>
</comment>
<accession>A0A4R6PSG9</accession>
<name>A0A4R6PSG9_NOCIG</name>
<gene>
    <name evidence="4" type="ORF">DFR75_102734</name>
</gene>
<dbReference type="InterPro" id="IPR003593">
    <property type="entry name" value="AAA+_ATPase"/>
</dbReference>
<dbReference type="PROSITE" id="PS50837">
    <property type="entry name" value="NACHT"/>
    <property type="match status" value="1"/>
</dbReference>
<dbReference type="InterPro" id="IPR050747">
    <property type="entry name" value="Mitochondrial_chaperone_BCS1"/>
</dbReference>
<dbReference type="InterPro" id="IPR003959">
    <property type="entry name" value="ATPase_AAA_core"/>
</dbReference>